<feature type="domain" description="Protein masquerade clip-domain" evidence="2">
    <location>
        <begin position="12"/>
        <end position="44"/>
    </location>
</feature>
<evidence type="ECO:0000256" key="1">
    <source>
        <dbReference type="SAM" id="MobiDB-lite"/>
    </source>
</evidence>
<dbReference type="EMBL" id="KK116534">
    <property type="protein sequence ID" value="KFM68043.1"/>
    <property type="molecule type" value="Genomic_DNA"/>
</dbReference>
<dbReference type="Pfam" id="PF18398">
    <property type="entry name" value="CLIP_SPH_mas"/>
    <property type="match status" value="4"/>
</dbReference>
<sequence length="449" mass="49568">MKAASGTPDSICPGNCLPNEHARYCEYVIMADDMCEPGITTCCVSATNAETLRDDYVETEEQDAFSRRSRRTPTLKRSCPGTCIHETHAMRCKEALPQYACPRNTLCCLKIGSGMLPIQCAGQCLPLNMHNYCFPPDELITLPTTCARGTTCCMRSTSNTAVPPLLFNRVKPTLPSREATSADVLGHLAVDDDGNIFKISPNGQVSPLPRLVPRDHNRRFFTEVTAFPRVNGKLVIYSDSDGKLYQQFYQHESPEVLGNQDTLQQPPMLRKPINQFVSQASEHAAKFEAPPESVGKEEDSLANGETEEIVIPDDDDEVPVPATSPPMSPEDHKLAAPPCPGSCMSYFLRFTCFRGHAIYDGFVCPGRLVCCARLKDIEDHEEYLKSLSPYFNAPPASRDPNLPRCGIKGKRNTPRIMGGREALTGEWCWQVAIVNAQNQYVCGGALIDN</sequence>
<dbReference type="InterPro" id="IPR009003">
    <property type="entry name" value="Peptidase_S1_PA"/>
</dbReference>
<feature type="domain" description="Protein masquerade clip-domain" evidence="2">
    <location>
        <begin position="119"/>
        <end position="154"/>
    </location>
</feature>
<accession>A0A087TSF4</accession>
<dbReference type="SUPFAM" id="SSF50494">
    <property type="entry name" value="Trypsin-like serine proteases"/>
    <property type="match status" value="1"/>
</dbReference>
<dbReference type="OrthoDB" id="6437225at2759"/>
<dbReference type="InterPro" id="IPR043504">
    <property type="entry name" value="Peptidase_S1_PA_chymotrypsin"/>
</dbReference>
<proteinExistence type="predicted"/>
<dbReference type="Proteomes" id="UP000054359">
    <property type="component" value="Unassembled WGS sequence"/>
</dbReference>
<evidence type="ECO:0000259" key="2">
    <source>
        <dbReference type="Pfam" id="PF18398"/>
    </source>
</evidence>
<feature type="region of interest" description="Disordered" evidence="1">
    <location>
        <begin position="314"/>
        <end position="333"/>
    </location>
</feature>
<organism evidence="3 4">
    <name type="scientific">Stegodyphus mimosarum</name>
    <name type="common">African social velvet spider</name>
    <dbReference type="NCBI Taxonomy" id="407821"/>
    <lineage>
        <taxon>Eukaryota</taxon>
        <taxon>Metazoa</taxon>
        <taxon>Ecdysozoa</taxon>
        <taxon>Arthropoda</taxon>
        <taxon>Chelicerata</taxon>
        <taxon>Arachnida</taxon>
        <taxon>Araneae</taxon>
        <taxon>Araneomorphae</taxon>
        <taxon>Entelegynae</taxon>
        <taxon>Eresoidea</taxon>
        <taxon>Eresidae</taxon>
        <taxon>Stegodyphus</taxon>
    </lineage>
</organism>
<feature type="region of interest" description="Disordered" evidence="1">
    <location>
        <begin position="280"/>
        <end position="303"/>
    </location>
</feature>
<protein>
    <recommendedName>
        <fullName evidence="2">Protein masquerade clip-domain domain-containing protein</fullName>
    </recommendedName>
</protein>
<reference evidence="3 4" key="1">
    <citation type="submission" date="2013-11" db="EMBL/GenBank/DDBJ databases">
        <title>Genome sequencing of Stegodyphus mimosarum.</title>
        <authorList>
            <person name="Bechsgaard J."/>
        </authorList>
    </citation>
    <scope>NUCLEOTIDE SEQUENCE [LARGE SCALE GENOMIC DNA]</scope>
</reference>
<evidence type="ECO:0000313" key="4">
    <source>
        <dbReference type="Proteomes" id="UP000054359"/>
    </source>
</evidence>
<feature type="domain" description="Protein masquerade clip-domain" evidence="2">
    <location>
        <begin position="79"/>
        <end position="108"/>
    </location>
</feature>
<dbReference type="AlphaFoldDB" id="A0A087TSF4"/>
<dbReference type="STRING" id="407821.A0A087TSF4"/>
<dbReference type="InterPro" id="IPR040479">
    <property type="entry name" value="CLIP_SPH_mas"/>
</dbReference>
<keyword evidence="4" id="KW-1185">Reference proteome</keyword>
<feature type="domain" description="Protein masquerade clip-domain" evidence="2">
    <location>
        <begin position="338"/>
        <end position="372"/>
    </location>
</feature>
<feature type="non-terminal residue" evidence="3">
    <location>
        <position position="449"/>
    </location>
</feature>
<gene>
    <name evidence="3" type="ORF">X975_14821</name>
</gene>
<name>A0A087TSF4_STEMI</name>
<evidence type="ECO:0000313" key="3">
    <source>
        <dbReference type="EMBL" id="KFM68043.1"/>
    </source>
</evidence>
<dbReference type="Gene3D" id="2.40.10.10">
    <property type="entry name" value="Trypsin-like serine proteases"/>
    <property type="match status" value="1"/>
</dbReference>